<proteinExistence type="predicted"/>
<dbReference type="InterPro" id="IPR007219">
    <property type="entry name" value="XnlR_reg_dom"/>
</dbReference>
<dbReference type="EMBL" id="ML735270">
    <property type="protein sequence ID" value="KAE8389104.1"/>
    <property type="molecule type" value="Genomic_DNA"/>
</dbReference>
<dbReference type="GO" id="GO:0003700">
    <property type="term" value="F:DNA-binding transcription factor activity"/>
    <property type="evidence" value="ECO:0007669"/>
    <property type="project" value="InterPro"/>
</dbReference>
<evidence type="ECO:0000256" key="1">
    <source>
        <dbReference type="ARBA" id="ARBA00023015"/>
    </source>
</evidence>
<dbReference type="InterPro" id="IPR050987">
    <property type="entry name" value="AtrR-like"/>
</dbReference>
<sequence length="620" mass="68985">MKRLPKRDLTRMQDRNSDSRGDRSIAIRPLTAGRRSQQVSSGQPHQPPMFDDLPAHVEQGILDMLDHGNPLLPDMIDEVPCWMSLIPLTDAQMIHSPHLGQAQNLAWSRRQALESALSTASQLSRSMEKCMDMAVEAASNEQHRSIPSLEFLYWMLNDIESDRFGLFVRDYFRHIGKGTLKHMGLSILLDTATPSEALLYTVCVNSIAYKFLTTIVATESDESLSRRLQQNALLYRETAKRALKKIPLSTKPSLSLLQAILCGIFLHQGSGDATTGQELAKAACRVCIDIDLHPGAARLRNASEEERYCAIWCYILDRNYAWKLGRRTVLTVEHTGLDLSTLSTSSAALLLTYLDLAKVQDTMIPFLVGSTKEGGDVCRTFNDVGSQLLRNMHRIRRNINQMKLPCASWTGLDPDSEIAALDFAYHSIMTNILHLHQTAPGHAAVDNYLGSARQELLALIKICGSRDAQKAASYLHWTLLYYPITACFALFCNTVTTCDNEDFQILEAVANCLAQIGAMSQPIATMQNLFQQFVALSRCFFSEDNTNISGNECTTRSQFLQPGDDISNSPLFQLPPWIDETLTAPLGQVVGTQGFSALQDTLQCHNDLYPSLSHTQAGLE</sequence>
<protein>
    <recommendedName>
        <fullName evidence="5">Xylanolytic transcriptional activator regulatory domain-containing protein</fullName>
    </recommendedName>
</protein>
<evidence type="ECO:0000313" key="6">
    <source>
        <dbReference type="EMBL" id="KAE8389104.1"/>
    </source>
</evidence>
<dbReference type="CDD" id="cd12148">
    <property type="entry name" value="fungal_TF_MHR"/>
    <property type="match status" value="1"/>
</dbReference>
<evidence type="ECO:0000256" key="2">
    <source>
        <dbReference type="ARBA" id="ARBA00023163"/>
    </source>
</evidence>
<dbReference type="AlphaFoldDB" id="A0A5N7C4R7"/>
<dbReference type="GO" id="GO:0006351">
    <property type="term" value="P:DNA-templated transcription"/>
    <property type="evidence" value="ECO:0007669"/>
    <property type="project" value="InterPro"/>
</dbReference>
<evidence type="ECO:0000256" key="3">
    <source>
        <dbReference type="ARBA" id="ARBA00023242"/>
    </source>
</evidence>
<reference evidence="6" key="1">
    <citation type="submission" date="2019-04" db="EMBL/GenBank/DDBJ databases">
        <title>Friends and foes A comparative genomics studyof 23 Aspergillus species from section Flavi.</title>
        <authorList>
            <consortium name="DOE Joint Genome Institute"/>
            <person name="Kjaerbolling I."/>
            <person name="Vesth T."/>
            <person name="Frisvad J.C."/>
            <person name="Nybo J.L."/>
            <person name="Theobald S."/>
            <person name="Kildgaard S."/>
            <person name="Isbrandt T."/>
            <person name="Kuo A."/>
            <person name="Sato A."/>
            <person name="Lyhne E.K."/>
            <person name="Kogle M.E."/>
            <person name="Wiebenga A."/>
            <person name="Kun R.S."/>
            <person name="Lubbers R.J."/>
            <person name="Makela M.R."/>
            <person name="Barry K."/>
            <person name="Chovatia M."/>
            <person name="Clum A."/>
            <person name="Daum C."/>
            <person name="Haridas S."/>
            <person name="He G."/>
            <person name="LaButti K."/>
            <person name="Lipzen A."/>
            <person name="Mondo S."/>
            <person name="Riley R."/>
            <person name="Salamov A."/>
            <person name="Simmons B.A."/>
            <person name="Magnuson J.K."/>
            <person name="Henrissat B."/>
            <person name="Mortensen U.H."/>
            <person name="Larsen T.O."/>
            <person name="Devries R.P."/>
            <person name="Grigoriev I.V."/>
            <person name="Machida M."/>
            <person name="Baker S.E."/>
            <person name="Andersen M.R."/>
        </authorList>
    </citation>
    <scope>NUCLEOTIDE SEQUENCE [LARGE SCALE GENOMIC DNA]</scope>
    <source>
        <strain evidence="6">IBT 14317</strain>
    </source>
</reference>
<dbReference type="GO" id="GO:0003677">
    <property type="term" value="F:DNA binding"/>
    <property type="evidence" value="ECO:0007669"/>
    <property type="project" value="InterPro"/>
</dbReference>
<dbReference type="Proteomes" id="UP000326877">
    <property type="component" value="Unassembled WGS sequence"/>
</dbReference>
<feature type="compositionally biased region" description="Polar residues" evidence="4">
    <location>
        <begin position="34"/>
        <end position="44"/>
    </location>
</feature>
<name>A0A5N7C4R7_PETAA</name>
<feature type="region of interest" description="Disordered" evidence="4">
    <location>
        <begin position="1"/>
        <end position="53"/>
    </location>
</feature>
<keyword evidence="2" id="KW-0804">Transcription</keyword>
<accession>A0A5N7C4R7</accession>
<dbReference type="GO" id="GO:0008270">
    <property type="term" value="F:zinc ion binding"/>
    <property type="evidence" value="ECO:0007669"/>
    <property type="project" value="InterPro"/>
</dbReference>
<feature type="domain" description="Xylanolytic transcriptional activator regulatory" evidence="5">
    <location>
        <begin position="193"/>
        <end position="337"/>
    </location>
</feature>
<dbReference type="PANTHER" id="PTHR46910:SF5">
    <property type="entry name" value="ZN(II)2CYS6 TRANSCRIPTION FACTOR (EUROFUNG)"/>
    <property type="match status" value="1"/>
</dbReference>
<keyword evidence="1" id="KW-0805">Transcription regulation</keyword>
<organism evidence="6">
    <name type="scientific">Petromyces alliaceus</name>
    <name type="common">Aspergillus alliaceus</name>
    <dbReference type="NCBI Taxonomy" id="209559"/>
    <lineage>
        <taxon>Eukaryota</taxon>
        <taxon>Fungi</taxon>
        <taxon>Dikarya</taxon>
        <taxon>Ascomycota</taxon>
        <taxon>Pezizomycotina</taxon>
        <taxon>Eurotiomycetes</taxon>
        <taxon>Eurotiomycetidae</taxon>
        <taxon>Eurotiales</taxon>
        <taxon>Aspergillaceae</taxon>
        <taxon>Aspergillus</taxon>
        <taxon>Aspergillus subgen. Circumdati</taxon>
    </lineage>
</organism>
<evidence type="ECO:0000256" key="4">
    <source>
        <dbReference type="SAM" id="MobiDB-lite"/>
    </source>
</evidence>
<feature type="compositionally biased region" description="Basic and acidic residues" evidence="4">
    <location>
        <begin position="1"/>
        <end position="25"/>
    </location>
</feature>
<dbReference type="OrthoDB" id="103819at2759"/>
<gene>
    <name evidence="6" type="ORF">BDV23DRAFT_194731</name>
</gene>
<dbReference type="Pfam" id="PF04082">
    <property type="entry name" value="Fungal_trans"/>
    <property type="match status" value="1"/>
</dbReference>
<dbReference type="PANTHER" id="PTHR46910">
    <property type="entry name" value="TRANSCRIPTION FACTOR PDR1"/>
    <property type="match status" value="1"/>
</dbReference>
<keyword evidence="3" id="KW-0539">Nucleus</keyword>
<evidence type="ECO:0000259" key="5">
    <source>
        <dbReference type="Pfam" id="PF04082"/>
    </source>
</evidence>